<comment type="caution">
    <text evidence="1">The sequence shown here is derived from an EMBL/GenBank/DDBJ whole genome shotgun (WGS) entry which is preliminary data.</text>
</comment>
<evidence type="ECO:0000313" key="1">
    <source>
        <dbReference type="EMBL" id="MBC3810702.1"/>
    </source>
</evidence>
<gene>
    <name evidence="1" type="ORF">H8K26_04545</name>
</gene>
<evidence type="ECO:0000313" key="2">
    <source>
        <dbReference type="Proteomes" id="UP000637632"/>
    </source>
</evidence>
<name>A0ABR6XD67_9BURK</name>
<accession>A0ABR6XD67</accession>
<dbReference type="Gene3D" id="3.40.50.1820">
    <property type="entry name" value="alpha/beta hydrolase"/>
    <property type="match status" value="1"/>
</dbReference>
<dbReference type="SUPFAM" id="SSF53474">
    <property type="entry name" value="alpha/beta-Hydrolases"/>
    <property type="match status" value="1"/>
</dbReference>
<dbReference type="Proteomes" id="UP000637632">
    <property type="component" value="Unassembled WGS sequence"/>
</dbReference>
<dbReference type="EMBL" id="JACOFT010000002">
    <property type="protein sequence ID" value="MBC3810702.1"/>
    <property type="molecule type" value="Genomic_DNA"/>
</dbReference>
<keyword evidence="2" id="KW-1185">Reference proteome</keyword>
<reference evidence="1 2" key="1">
    <citation type="submission" date="2020-08" db="EMBL/GenBank/DDBJ databases">
        <title>Novel species isolated from subtropical streams in China.</title>
        <authorList>
            <person name="Lu H."/>
        </authorList>
    </citation>
    <scope>NUCLEOTIDE SEQUENCE [LARGE SCALE GENOMIC DNA]</scope>
    <source>
        <strain evidence="1 2">CCTCC AB 2015119</strain>
    </source>
</reference>
<proteinExistence type="predicted"/>
<sequence>MNKQIVLKDDTGEFTVSIFQPPGASRTVLFAVGGGGNPCRHMPLLNMLAEQGCTVIAPHFERITSRLVSATELAMRIRRLRLALDFAARAEQAIYAVGHSIGSAILIGLAGGQMWMHDGKKLDFEADKRIERMVVFTPAMDFFTVPGALDEVRTPMQAWAGLLDSITLPSQTVFLKNTLGSLVDARFIEGAGHFSFMNELPPNVVDTIEKREPFFAQLNLEVSKFLFS</sequence>
<dbReference type="InterPro" id="IPR029058">
    <property type="entry name" value="AB_hydrolase_fold"/>
</dbReference>
<evidence type="ECO:0008006" key="3">
    <source>
        <dbReference type="Google" id="ProtNLM"/>
    </source>
</evidence>
<dbReference type="RefSeq" id="WP_190477719.1">
    <property type="nucleotide sequence ID" value="NZ_JACOFT010000002.1"/>
</dbReference>
<organism evidence="1 2">
    <name type="scientific">Undibacterium aquatile</name>
    <dbReference type="NCBI Taxonomy" id="1537398"/>
    <lineage>
        <taxon>Bacteria</taxon>
        <taxon>Pseudomonadati</taxon>
        <taxon>Pseudomonadota</taxon>
        <taxon>Betaproteobacteria</taxon>
        <taxon>Burkholderiales</taxon>
        <taxon>Oxalobacteraceae</taxon>
        <taxon>Undibacterium</taxon>
    </lineage>
</organism>
<protein>
    <recommendedName>
        <fullName evidence="3">Alpha/beta hydrolase</fullName>
    </recommendedName>
</protein>